<dbReference type="RefSeq" id="WP_160938994.1">
    <property type="nucleotide sequence ID" value="NZ_SNVJ01000023.1"/>
</dbReference>
<evidence type="ECO:0000313" key="2">
    <source>
        <dbReference type="EMBL" id="MXP65588.1"/>
    </source>
</evidence>
<gene>
    <name evidence="2" type="ORF">E0493_19760</name>
</gene>
<sequence>MSGAAAAPPRPRRRRALASGLRLALAQETVADSAALEEQLRGIAASQGAPLPPEADLPEMLARLEPGGGLPPELPAVLAILLLPLLRLEPVLPRMRPDSLPRMRPDSQPRMRPEPPLRSAPR</sequence>
<feature type="compositionally biased region" description="Basic and acidic residues" evidence="1">
    <location>
        <begin position="95"/>
        <end position="115"/>
    </location>
</feature>
<keyword evidence="3" id="KW-1185">Reference proteome</keyword>
<feature type="region of interest" description="Disordered" evidence="1">
    <location>
        <begin position="93"/>
        <end position="122"/>
    </location>
</feature>
<name>A0A845BFF9_9PROT</name>
<dbReference type="Proteomes" id="UP000460715">
    <property type="component" value="Unassembled WGS sequence"/>
</dbReference>
<reference evidence="2 3" key="1">
    <citation type="submission" date="2019-03" db="EMBL/GenBank/DDBJ databases">
        <title>Roseomonas sp. a novel Roseomonas species isolated from Sea whip Gorgonian.</title>
        <authorList>
            <person name="Li F."/>
            <person name="Pan X."/>
            <person name="Huang S."/>
            <person name="Li Z."/>
            <person name="Meng B."/>
        </authorList>
    </citation>
    <scope>NUCLEOTIDE SEQUENCE [LARGE SCALE GENOMIC DNA]</scope>
    <source>
        <strain evidence="2 3">M0104</strain>
    </source>
</reference>
<evidence type="ECO:0000313" key="3">
    <source>
        <dbReference type="Proteomes" id="UP000460715"/>
    </source>
</evidence>
<accession>A0A845BFF9</accession>
<protein>
    <submittedName>
        <fullName evidence="2">Uncharacterized protein</fullName>
    </submittedName>
</protein>
<proteinExistence type="predicted"/>
<evidence type="ECO:0000256" key="1">
    <source>
        <dbReference type="SAM" id="MobiDB-lite"/>
    </source>
</evidence>
<comment type="caution">
    <text evidence="2">The sequence shown here is derived from an EMBL/GenBank/DDBJ whole genome shotgun (WGS) entry which is preliminary data.</text>
</comment>
<organism evidence="2 3">
    <name type="scientific">Teichococcus coralli</name>
    <dbReference type="NCBI Taxonomy" id="2545983"/>
    <lineage>
        <taxon>Bacteria</taxon>
        <taxon>Pseudomonadati</taxon>
        <taxon>Pseudomonadota</taxon>
        <taxon>Alphaproteobacteria</taxon>
        <taxon>Acetobacterales</taxon>
        <taxon>Roseomonadaceae</taxon>
        <taxon>Roseomonas</taxon>
    </lineage>
</organism>
<dbReference type="EMBL" id="SNVJ01000023">
    <property type="protein sequence ID" value="MXP65588.1"/>
    <property type="molecule type" value="Genomic_DNA"/>
</dbReference>
<dbReference type="AlphaFoldDB" id="A0A845BFF9"/>